<name>A0A1Y5XGA6_KIBAR</name>
<keyword evidence="5" id="KW-1185">Reference proteome</keyword>
<keyword evidence="2" id="KW-0732">Signal</keyword>
<reference evidence="4 5" key="1">
    <citation type="submission" date="2017-04" db="EMBL/GenBank/DDBJ databases">
        <authorList>
            <person name="Afonso C.L."/>
            <person name="Miller P.J."/>
            <person name="Scott M.A."/>
            <person name="Spackman E."/>
            <person name="Goraichik I."/>
            <person name="Dimitrov K.M."/>
            <person name="Suarez D.L."/>
            <person name="Swayne D.E."/>
        </authorList>
    </citation>
    <scope>NUCLEOTIDE SEQUENCE [LARGE SCALE GENOMIC DNA]</scope>
    <source>
        <strain evidence="4 5">DSM 43828</strain>
    </source>
</reference>
<evidence type="ECO:0000313" key="5">
    <source>
        <dbReference type="Proteomes" id="UP000192674"/>
    </source>
</evidence>
<proteinExistence type="predicted"/>
<feature type="domain" description="Transcription factor zinc-finger" evidence="3">
    <location>
        <begin position="32"/>
        <end position="71"/>
    </location>
</feature>
<protein>
    <recommendedName>
        <fullName evidence="3">Transcription factor zinc-finger domain-containing protein</fullName>
    </recommendedName>
</protein>
<feature type="signal peptide" evidence="2">
    <location>
        <begin position="1"/>
        <end position="21"/>
    </location>
</feature>
<evidence type="ECO:0000256" key="2">
    <source>
        <dbReference type="SAM" id="SignalP"/>
    </source>
</evidence>
<dbReference type="AlphaFoldDB" id="A0A1Y5XGA6"/>
<dbReference type="InterPro" id="IPR027392">
    <property type="entry name" value="TF_Znf"/>
</dbReference>
<feature type="chain" id="PRO_5039453187" description="Transcription factor zinc-finger domain-containing protein" evidence="2">
    <location>
        <begin position="22"/>
        <end position="154"/>
    </location>
</feature>
<organism evidence="4 5">
    <name type="scientific">Kibdelosporangium aridum</name>
    <dbReference type="NCBI Taxonomy" id="2030"/>
    <lineage>
        <taxon>Bacteria</taxon>
        <taxon>Bacillati</taxon>
        <taxon>Actinomycetota</taxon>
        <taxon>Actinomycetes</taxon>
        <taxon>Pseudonocardiales</taxon>
        <taxon>Pseudonocardiaceae</taxon>
        <taxon>Kibdelosporangium</taxon>
    </lineage>
</organism>
<dbReference type="OrthoDB" id="9814037at2"/>
<gene>
    <name evidence="4" type="ORF">SAMN05661093_02805</name>
</gene>
<accession>A0A1Y5XGA6</accession>
<evidence type="ECO:0000256" key="1">
    <source>
        <dbReference type="SAM" id="MobiDB-lite"/>
    </source>
</evidence>
<dbReference type="Pfam" id="PF13453">
    <property type="entry name" value="Zn_ribbon_TFIIB"/>
    <property type="match status" value="1"/>
</dbReference>
<evidence type="ECO:0000313" key="4">
    <source>
        <dbReference type="EMBL" id="SMC92092.1"/>
    </source>
</evidence>
<sequence>MCDHHTLCCTYVWIAAGTAHAASTISSLAGVICPKCQNAMQTVDRGGVHLDQCQGCRGIFLDRGELEQIVAAEQRYQQQYAAPPPMAPPPMYRGDSAPPYRGGHGGHGGYKDSAPPYGGGYGHRGDSPPPYGGHGYGQHGHKRKRKSFLEELFD</sequence>
<feature type="compositionally biased region" description="Pro residues" evidence="1">
    <location>
        <begin position="82"/>
        <end position="91"/>
    </location>
</feature>
<dbReference type="EMBL" id="FWXV01000002">
    <property type="protein sequence ID" value="SMC92092.1"/>
    <property type="molecule type" value="Genomic_DNA"/>
</dbReference>
<dbReference type="Proteomes" id="UP000192674">
    <property type="component" value="Unassembled WGS sequence"/>
</dbReference>
<evidence type="ECO:0000259" key="3">
    <source>
        <dbReference type="Pfam" id="PF13453"/>
    </source>
</evidence>
<feature type="region of interest" description="Disordered" evidence="1">
    <location>
        <begin position="81"/>
        <end position="154"/>
    </location>
</feature>